<dbReference type="PANTHER" id="PTHR43537:SF45">
    <property type="entry name" value="GNTR FAMILY REGULATORY PROTEIN"/>
    <property type="match status" value="1"/>
</dbReference>
<dbReference type="PROSITE" id="PS50949">
    <property type="entry name" value="HTH_GNTR"/>
    <property type="match status" value="1"/>
</dbReference>
<dbReference type="SMART" id="SM00895">
    <property type="entry name" value="FCD"/>
    <property type="match status" value="1"/>
</dbReference>
<dbReference type="Proteomes" id="UP000093737">
    <property type="component" value="Unassembled WGS sequence"/>
</dbReference>
<dbReference type="InterPro" id="IPR036390">
    <property type="entry name" value="WH_DNA-bd_sf"/>
</dbReference>
<dbReference type="Gene3D" id="1.20.120.530">
    <property type="entry name" value="GntR ligand-binding domain-like"/>
    <property type="match status" value="1"/>
</dbReference>
<dbReference type="SMART" id="SM00345">
    <property type="entry name" value="HTH_GNTR"/>
    <property type="match status" value="1"/>
</dbReference>
<accession>A0A6M7TUX3</accession>
<evidence type="ECO:0000313" key="1">
    <source>
        <dbReference type="EMBL" id="OBQ65741.1"/>
    </source>
</evidence>
<dbReference type="SUPFAM" id="SSF46785">
    <property type="entry name" value="Winged helix' DNA-binding domain"/>
    <property type="match status" value="1"/>
</dbReference>
<sequence>MIYSRYIRRPPLISIEPGSTSEPAATKAYRVLEHMIVTLELAPASFVTEGALIERLALGRTPVREAIQRLAWEGLLDVRPRAGIAIAPLHPGDWLRVLDARRGVEVVLARSAARFVTREAADLFHEAALAMQKAVISGNVLAFVQADKALDEALALAADNPFAARLAAPLQTHSRRFWFRYKADTGLAESAEHHVALIRSILDGDEEAAAKDAKRLMALLRGHAETAATR</sequence>
<comment type="caution">
    <text evidence="1">The sequence shown here is derived from an EMBL/GenBank/DDBJ whole genome shotgun (WGS) entry which is preliminary data.</text>
</comment>
<dbReference type="AlphaFoldDB" id="A0A6M7TUX3"/>
<dbReference type="InterPro" id="IPR000524">
    <property type="entry name" value="Tscrpt_reg_HTH_GntR"/>
</dbReference>
<dbReference type="GO" id="GO:0003700">
    <property type="term" value="F:DNA-binding transcription factor activity"/>
    <property type="evidence" value="ECO:0007669"/>
    <property type="project" value="InterPro"/>
</dbReference>
<reference evidence="1 2" key="1">
    <citation type="submission" date="2016-05" db="EMBL/GenBank/DDBJ databases">
        <authorList>
            <person name="Ramsay J.P."/>
        </authorList>
    </citation>
    <scope>NUCLEOTIDE SEQUENCE [LARGE SCALE GENOMIC DNA]</scope>
    <source>
        <strain evidence="1 2">NZP2042</strain>
    </source>
</reference>
<dbReference type="Pfam" id="PF07729">
    <property type="entry name" value="FCD"/>
    <property type="match status" value="1"/>
</dbReference>
<organism evidence="1 2">
    <name type="scientific">Rhizobium loti</name>
    <name type="common">Mesorhizobium loti</name>
    <dbReference type="NCBI Taxonomy" id="381"/>
    <lineage>
        <taxon>Bacteria</taxon>
        <taxon>Pseudomonadati</taxon>
        <taxon>Pseudomonadota</taxon>
        <taxon>Alphaproteobacteria</taxon>
        <taxon>Hyphomicrobiales</taxon>
        <taxon>Phyllobacteriaceae</taxon>
        <taxon>Mesorhizobium</taxon>
    </lineage>
</organism>
<dbReference type="Pfam" id="PF00392">
    <property type="entry name" value="GntR"/>
    <property type="match status" value="1"/>
</dbReference>
<dbReference type="InterPro" id="IPR008920">
    <property type="entry name" value="TF_FadR/GntR_C"/>
</dbReference>
<dbReference type="RefSeq" id="WP_056575285.1">
    <property type="nucleotide sequence ID" value="NZ_CP033334.1"/>
</dbReference>
<gene>
    <name evidence="1" type="ORF">A8145_16490</name>
</gene>
<dbReference type="InterPro" id="IPR011711">
    <property type="entry name" value="GntR_C"/>
</dbReference>
<dbReference type="Gene3D" id="1.10.10.10">
    <property type="entry name" value="Winged helix-like DNA-binding domain superfamily/Winged helix DNA-binding domain"/>
    <property type="match status" value="1"/>
</dbReference>
<dbReference type="SUPFAM" id="SSF48008">
    <property type="entry name" value="GntR ligand-binding domain-like"/>
    <property type="match status" value="1"/>
</dbReference>
<proteinExistence type="predicted"/>
<protein>
    <submittedName>
        <fullName evidence="1">GntR family transcriptional regulator</fullName>
    </submittedName>
</protein>
<dbReference type="PANTHER" id="PTHR43537">
    <property type="entry name" value="TRANSCRIPTIONAL REGULATOR, GNTR FAMILY"/>
    <property type="match status" value="1"/>
</dbReference>
<evidence type="ECO:0000313" key="2">
    <source>
        <dbReference type="Proteomes" id="UP000093737"/>
    </source>
</evidence>
<name>A0A6M7TUX3_RHILI</name>
<dbReference type="EMBL" id="LYTK01000012">
    <property type="protein sequence ID" value="OBQ65741.1"/>
    <property type="molecule type" value="Genomic_DNA"/>
</dbReference>
<dbReference type="InterPro" id="IPR036388">
    <property type="entry name" value="WH-like_DNA-bd_sf"/>
</dbReference>